<keyword evidence="2" id="KW-1185">Reference proteome</keyword>
<evidence type="ECO:0000313" key="2">
    <source>
        <dbReference type="Proteomes" id="UP000000714"/>
    </source>
</evidence>
<dbReference type="RefSeq" id="YP_001469128.1">
    <property type="nucleotide sequence ID" value="NC_009817.1"/>
</dbReference>
<sequence>MNKRMQSFFDQLSKVQKDLNLFKPTRSTHKESIDDIVSRASDLYEETTGTPLSSKATPAQVLGSLKSIVTVSALPHDDDIFWHTVGRPGSANYNLREEILSTISDLQEALSRATLVKGIKSDLNSH</sequence>
<organism evidence="1 2">
    <name type="scientific">Lactococcus phage KSY1</name>
    <dbReference type="NCBI Taxonomy" id="2913972"/>
    <lineage>
        <taxon>Viruses</taxon>
        <taxon>Duplodnaviria</taxon>
        <taxon>Heunggongvirae</taxon>
        <taxon>Uroviricota</taxon>
        <taxon>Caudoviricetes</taxon>
        <taxon>Chopinvirus</taxon>
        <taxon>Chopinvirus KSY1</taxon>
    </lineage>
</organism>
<proteinExistence type="predicted"/>
<dbReference type="GeneID" id="5601966"/>
<protein>
    <submittedName>
        <fullName evidence="1">Gp129</fullName>
    </submittedName>
</protein>
<dbReference type="KEGG" id="vg:5601966"/>
<accession>A6MAJ4</accession>
<dbReference type="EMBL" id="DQ535032">
    <property type="protein sequence ID" value="ABG21672.1"/>
    <property type="molecule type" value="Genomic_DNA"/>
</dbReference>
<evidence type="ECO:0000313" key="1">
    <source>
        <dbReference type="EMBL" id="ABG21672.1"/>
    </source>
</evidence>
<name>A6MAJ4_9CAUD</name>
<dbReference type="Proteomes" id="UP000000714">
    <property type="component" value="Segment"/>
</dbReference>
<reference evidence="1 2" key="1">
    <citation type="journal article" date="2007" name="Virology">
        <title>KSY1, a lactococcal phage with a T7-like transcription.</title>
        <authorList>
            <person name="Chopin A."/>
            <person name="Deveau H."/>
            <person name="Ehrlich S.D."/>
            <person name="Moineau S."/>
            <person name="Chopin M.C."/>
        </authorList>
    </citation>
    <scope>NUCLEOTIDE SEQUENCE</scope>
</reference>
<gene>
    <name evidence="1" type="ORF">KSY1p129</name>
</gene>